<proteinExistence type="predicted"/>
<dbReference type="Proteomes" id="UP001163603">
    <property type="component" value="Chromosome 4"/>
</dbReference>
<reference evidence="2" key="1">
    <citation type="journal article" date="2023" name="G3 (Bethesda)">
        <title>Genome assembly and association tests identify interacting loci associated with vigor, precocity, and sex in interspecific pistachio rootstocks.</title>
        <authorList>
            <person name="Palmer W."/>
            <person name="Jacygrad E."/>
            <person name="Sagayaradj S."/>
            <person name="Cavanaugh K."/>
            <person name="Han R."/>
            <person name="Bertier L."/>
            <person name="Beede B."/>
            <person name="Kafkas S."/>
            <person name="Golino D."/>
            <person name="Preece J."/>
            <person name="Michelmore R."/>
        </authorList>
    </citation>
    <scope>NUCLEOTIDE SEQUENCE [LARGE SCALE GENOMIC DNA]</scope>
</reference>
<protein>
    <submittedName>
        <fullName evidence="1">Uncharacterized protein</fullName>
    </submittedName>
</protein>
<dbReference type="EMBL" id="CM047739">
    <property type="protein sequence ID" value="KAJ0043593.1"/>
    <property type="molecule type" value="Genomic_DNA"/>
</dbReference>
<name>A0ACC0Z0T4_9ROSI</name>
<accession>A0ACC0Z0T4</accession>
<sequence>MRILLELSPERERSNSNLRNLHYVIKSFPSNPMPLSSPKNKLLFIPNQGASASRIAAVYAVPG</sequence>
<comment type="caution">
    <text evidence="1">The sequence shown here is derived from an EMBL/GenBank/DDBJ whole genome shotgun (WGS) entry which is preliminary data.</text>
</comment>
<gene>
    <name evidence="1" type="ORF">Pint_19176</name>
</gene>
<evidence type="ECO:0000313" key="2">
    <source>
        <dbReference type="Proteomes" id="UP001163603"/>
    </source>
</evidence>
<evidence type="ECO:0000313" key="1">
    <source>
        <dbReference type="EMBL" id="KAJ0043593.1"/>
    </source>
</evidence>
<organism evidence="1 2">
    <name type="scientific">Pistacia integerrima</name>
    <dbReference type="NCBI Taxonomy" id="434235"/>
    <lineage>
        <taxon>Eukaryota</taxon>
        <taxon>Viridiplantae</taxon>
        <taxon>Streptophyta</taxon>
        <taxon>Embryophyta</taxon>
        <taxon>Tracheophyta</taxon>
        <taxon>Spermatophyta</taxon>
        <taxon>Magnoliopsida</taxon>
        <taxon>eudicotyledons</taxon>
        <taxon>Gunneridae</taxon>
        <taxon>Pentapetalae</taxon>
        <taxon>rosids</taxon>
        <taxon>malvids</taxon>
        <taxon>Sapindales</taxon>
        <taxon>Anacardiaceae</taxon>
        <taxon>Pistacia</taxon>
    </lineage>
</organism>
<keyword evidence="2" id="KW-1185">Reference proteome</keyword>